<dbReference type="InterPro" id="IPR033928">
    <property type="entry name" value="EPS8_PTB"/>
</dbReference>
<evidence type="ECO:0000313" key="7">
    <source>
        <dbReference type="Proteomes" id="UP000046393"/>
    </source>
</evidence>
<dbReference type="FunFam" id="2.30.29.30:FF:000289">
    <property type="entry name" value="Epidermal growth factor receptor kinase substrate 8"/>
    <property type="match status" value="1"/>
</dbReference>
<dbReference type="InterPro" id="IPR039801">
    <property type="entry name" value="EPS8-like"/>
</dbReference>
<dbReference type="Pfam" id="PF22975">
    <property type="entry name" value="EPS8_2nd"/>
    <property type="match status" value="1"/>
</dbReference>
<evidence type="ECO:0000256" key="1">
    <source>
        <dbReference type="ARBA" id="ARBA00006197"/>
    </source>
</evidence>
<organism evidence="7 8">
    <name type="scientific">Syphacia muris</name>
    <dbReference type="NCBI Taxonomy" id="451379"/>
    <lineage>
        <taxon>Eukaryota</taxon>
        <taxon>Metazoa</taxon>
        <taxon>Ecdysozoa</taxon>
        <taxon>Nematoda</taxon>
        <taxon>Chromadorea</taxon>
        <taxon>Rhabditida</taxon>
        <taxon>Spirurina</taxon>
        <taxon>Oxyuridomorpha</taxon>
        <taxon>Oxyuroidea</taxon>
        <taxon>Oxyuridae</taxon>
        <taxon>Syphacia</taxon>
    </lineage>
</organism>
<feature type="domain" description="SH3" evidence="6">
    <location>
        <begin position="610"/>
        <end position="669"/>
    </location>
</feature>
<evidence type="ECO:0000259" key="6">
    <source>
        <dbReference type="PROSITE" id="PS50002"/>
    </source>
</evidence>
<dbReference type="PANTHER" id="PTHR12287">
    <property type="entry name" value="EPIDERMAL GROWTH FACTOR RECEPTOR KINASE SUBSTRATE EPS8-RELATED PROTEIN"/>
    <property type="match status" value="1"/>
</dbReference>
<dbReference type="Pfam" id="PF08416">
    <property type="entry name" value="PTB"/>
    <property type="match status" value="1"/>
</dbReference>
<dbReference type="GO" id="GO:0035023">
    <property type="term" value="P:regulation of Rho protein signal transduction"/>
    <property type="evidence" value="ECO:0007669"/>
    <property type="project" value="TreeGrafter"/>
</dbReference>
<dbReference type="SUPFAM" id="SSF50729">
    <property type="entry name" value="PH domain-like"/>
    <property type="match status" value="1"/>
</dbReference>
<dbReference type="Pfam" id="PF07653">
    <property type="entry name" value="SH3_2"/>
    <property type="match status" value="1"/>
</dbReference>
<dbReference type="PANTHER" id="PTHR12287:SF23">
    <property type="entry name" value="AROUSER, ISOFORM A-RELATED"/>
    <property type="match status" value="1"/>
</dbReference>
<dbReference type="AlphaFoldDB" id="A0A158R4H1"/>
<proteinExistence type="inferred from homology"/>
<feature type="region of interest" description="Disordered" evidence="5">
    <location>
        <begin position="285"/>
        <end position="310"/>
    </location>
</feature>
<keyword evidence="7" id="KW-1185">Reference proteome</keyword>
<dbReference type="WBParaSite" id="SMUV_0000339901-mRNA-1">
    <property type="protein sequence ID" value="SMUV_0000339901-mRNA-1"/>
    <property type="gene ID" value="SMUV_0000339901"/>
</dbReference>
<comment type="similarity">
    <text evidence="1">Belongs to the EPS8 family.</text>
</comment>
<dbReference type="GO" id="GO:0003779">
    <property type="term" value="F:actin binding"/>
    <property type="evidence" value="ECO:0007669"/>
    <property type="project" value="TreeGrafter"/>
</dbReference>
<dbReference type="SMART" id="SM00326">
    <property type="entry name" value="SH3"/>
    <property type="match status" value="1"/>
</dbReference>
<dbReference type="CDD" id="cd01210">
    <property type="entry name" value="PTB_EPS8"/>
    <property type="match status" value="1"/>
</dbReference>
<dbReference type="STRING" id="451379.A0A158R4H1"/>
<feature type="compositionally biased region" description="Basic and acidic residues" evidence="5">
    <location>
        <begin position="236"/>
        <end position="245"/>
    </location>
</feature>
<evidence type="ECO:0000256" key="4">
    <source>
        <dbReference type="SAM" id="Coils"/>
    </source>
</evidence>
<dbReference type="PROSITE" id="PS50002">
    <property type="entry name" value="SH3"/>
    <property type="match status" value="1"/>
</dbReference>
<feature type="region of interest" description="Disordered" evidence="5">
    <location>
        <begin position="229"/>
        <end position="255"/>
    </location>
</feature>
<evidence type="ECO:0000313" key="8">
    <source>
        <dbReference type="WBParaSite" id="SMUV_0000339901-mRNA-1"/>
    </source>
</evidence>
<dbReference type="InterPro" id="IPR055093">
    <property type="entry name" value="EPS8_2nd"/>
</dbReference>
<sequence length="731" mass="83859">GYPTSSRHPSASNSYYYTRGGGASISSNAPSPILTSPYSRTQKYGVMDYLGANNSYLDQPDRRYHSYDGDSPSYFVEHLATFAVGRQYGLQTAADGLRKLKHLKKTSAIWAQPLILRLKPDMISIEDENGDVVERYPMELVADPTANLSNDPRDVYNNLLLFIVKEDTRRGRGVQQSEMHIFQCNRISAQDIVEDIKAFIMGQYQHVRTGRRDTGFTLNQVPTYQYRYSPPSMAERGYRSDRYDDASASSDSTESFEKEVNTLNRCFDDIERFVQRIQSSAMAQKELDQQAQRYRTAQRGKRGSNPPPIVESGILQMRAQMPNEYEFFEILQKFKLSFNLLAKLKNHIHEPNAPELLHFLFAPLMIILDACEWRLGRKIAPQVLSPLISREARELMQNCLTSKESDVWMSLGDAWRVPPEDWIGSLPKPYHPIFMDGFAPYGPPVMTEAPLPPQAYNNRYATTPQPQPNPMHRGGSAPLLQNNTYRHQPPIRDRSVDNLNIDFDRMNLEKERLDFEREKIAERERRLIEEERRLQHERQRLAAEKELMSHEAEQKIGPTYGTRSTVQDTSMGQMYSPNVNSDVDLPSLGPIKLPEQSPRQKAFLNDIISRRAKLAQATFDRVAQNAKELTISRGEYLEVLNDSKNWWECTNMHHRVGYVPRTILAVINPDSYMSPVPHSQQEFEERNGGIPSTANNQLPLHQVPAPAGMMGEDTPDYIKQRQGKRGEFRYF</sequence>
<dbReference type="Proteomes" id="UP000046393">
    <property type="component" value="Unplaced"/>
</dbReference>
<protein>
    <submittedName>
        <fullName evidence="8">SH3 domain-containing protein</fullName>
    </submittedName>
</protein>
<keyword evidence="4" id="KW-0175">Coiled coil</keyword>
<evidence type="ECO:0000256" key="5">
    <source>
        <dbReference type="SAM" id="MobiDB-lite"/>
    </source>
</evidence>
<reference evidence="8" key="1">
    <citation type="submission" date="2016-04" db="UniProtKB">
        <authorList>
            <consortium name="WormBaseParasite"/>
        </authorList>
    </citation>
    <scope>IDENTIFICATION</scope>
</reference>
<dbReference type="InterPro" id="IPR011993">
    <property type="entry name" value="PH-like_dom_sf"/>
</dbReference>
<accession>A0A158R4H1</accession>
<dbReference type="InterPro" id="IPR001452">
    <property type="entry name" value="SH3_domain"/>
</dbReference>
<dbReference type="InterPro" id="IPR036028">
    <property type="entry name" value="SH3-like_dom_sf"/>
</dbReference>
<dbReference type="GO" id="GO:0005886">
    <property type="term" value="C:plasma membrane"/>
    <property type="evidence" value="ECO:0007669"/>
    <property type="project" value="TreeGrafter"/>
</dbReference>
<evidence type="ECO:0000256" key="3">
    <source>
        <dbReference type="PROSITE-ProRule" id="PRU00192"/>
    </source>
</evidence>
<dbReference type="InterPro" id="IPR006020">
    <property type="entry name" value="PTB/PI_dom"/>
</dbReference>
<dbReference type="SUPFAM" id="SSF50044">
    <property type="entry name" value="SH3-domain"/>
    <property type="match status" value="1"/>
</dbReference>
<dbReference type="Gene3D" id="2.30.30.40">
    <property type="entry name" value="SH3 Domains"/>
    <property type="match status" value="1"/>
</dbReference>
<name>A0A158R4H1_9BILA</name>
<dbReference type="GO" id="GO:0007266">
    <property type="term" value="P:Rho protein signal transduction"/>
    <property type="evidence" value="ECO:0007669"/>
    <property type="project" value="TreeGrafter"/>
</dbReference>
<dbReference type="InterPro" id="IPR013625">
    <property type="entry name" value="PTB"/>
</dbReference>
<feature type="coiled-coil region" evidence="4">
    <location>
        <begin position="505"/>
        <end position="553"/>
    </location>
</feature>
<dbReference type="SMART" id="SM00462">
    <property type="entry name" value="PTB"/>
    <property type="match status" value="1"/>
</dbReference>
<dbReference type="Gene3D" id="2.30.29.30">
    <property type="entry name" value="Pleckstrin-homology domain (PH domain)/Phosphotyrosine-binding domain (PTB)"/>
    <property type="match status" value="1"/>
</dbReference>
<keyword evidence="2 3" id="KW-0728">SH3 domain</keyword>
<evidence type="ECO:0000256" key="2">
    <source>
        <dbReference type="ARBA" id="ARBA00022443"/>
    </source>
</evidence>